<organism evidence="3 4">
    <name type="scientific">Sorangium cellulosum</name>
    <name type="common">Polyangium cellulosum</name>
    <dbReference type="NCBI Taxonomy" id="56"/>
    <lineage>
        <taxon>Bacteria</taxon>
        <taxon>Pseudomonadati</taxon>
        <taxon>Myxococcota</taxon>
        <taxon>Polyangia</taxon>
        <taxon>Polyangiales</taxon>
        <taxon>Polyangiaceae</taxon>
        <taxon>Sorangium</taxon>
    </lineage>
</organism>
<evidence type="ECO:0000256" key="2">
    <source>
        <dbReference type="SAM" id="SignalP"/>
    </source>
</evidence>
<feature type="compositionally biased region" description="Gly residues" evidence="1">
    <location>
        <begin position="44"/>
        <end position="67"/>
    </location>
</feature>
<feature type="compositionally biased region" description="Low complexity" evidence="1">
    <location>
        <begin position="33"/>
        <end position="43"/>
    </location>
</feature>
<proteinExistence type="predicted"/>
<keyword evidence="2" id="KW-0732">Signal</keyword>
<feature type="chain" id="PRO_5020580181" description="Secreted protein" evidence="2">
    <location>
        <begin position="23"/>
        <end position="157"/>
    </location>
</feature>
<sequence>MRSVHLVSIGSTALLLATTAISAGCGDDDTEPADTTTTTASTGSAGGEDGAGEGGAGAGGAGEGGATGDETCVTCSAPLLLGADIADLCEVSRPKYVEVTTCICDVCGAAEGDSCYTSCTTDEAPSADCEACGRAAALDMAGECAAEGTACAQDRGE</sequence>
<dbReference type="RefSeq" id="WP_129352093.1">
    <property type="nucleotide sequence ID" value="NZ_CP012670.1"/>
</dbReference>
<evidence type="ECO:0000256" key="1">
    <source>
        <dbReference type="SAM" id="MobiDB-lite"/>
    </source>
</evidence>
<feature type="region of interest" description="Disordered" evidence="1">
    <location>
        <begin position="27"/>
        <end position="67"/>
    </location>
</feature>
<dbReference type="AlphaFoldDB" id="A0A4P2Q7L9"/>
<feature type="signal peptide" evidence="2">
    <location>
        <begin position="1"/>
        <end position="22"/>
    </location>
</feature>
<dbReference type="PROSITE" id="PS51257">
    <property type="entry name" value="PROKAR_LIPOPROTEIN"/>
    <property type="match status" value="1"/>
</dbReference>
<gene>
    <name evidence="3" type="ORF">SOCEGT47_058250</name>
</gene>
<accession>A0A4P2Q7L9</accession>
<evidence type="ECO:0000313" key="4">
    <source>
        <dbReference type="Proteomes" id="UP000295781"/>
    </source>
</evidence>
<evidence type="ECO:0008006" key="5">
    <source>
        <dbReference type="Google" id="ProtNLM"/>
    </source>
</evidence>
<name>A0A4P2Q7L9_SORCE</name>
<dbReference type="EMBL" id="CP012670">
    <property type="protein sequence ID" value="AUX25281.1"/>
    <property type="molecule type" value="Genomic_DNA"/>
</dbReference>
<dbReference type="Proteomes" id="UP000295781">
    <property type="component" value="Chromosome"/>
</dbReference>
<protein>
    <recommendedName>
        <fullName evidence="5">Secreted protein</fullName>
    </recommendedName>
</protein>
<reference evidence="3 4" key="1">
    <citation type="submission" date="2015-09" db="EMBL/GenBank/DDBJ databases">
        <title>Sorangium comparison.</title>
        <authorList>
            <person name="Zaburannyi N."/>
            <person name="Bunk B."/>
            <person name="Overmann J."/>
            <person name="Mueller R."/>
        </authorList>
    </citation>
    <scope>NUCLEOTIDE SEQUENCE [LARGE SCALE GENOMIC DNA]</scope>
    <source>
        <strain evidence="3 4">So ceGT47</strain>
    </source>
</reference>
<dbReference type="OrthoDB" id="9934569at2"/>
<evidence type="ECO:0000313" key="3">
    <source>
        <dbReference type="EMBL" id="AUX25281.1"/>
    </source>
</evidence>